<dbReference type="OrthoDB" id="514445at2"/>
<proteinExistence type="predicted"/>
<evidence type="ECO:0000259" key="1">
    <source>
        <dbReference type="PROSITE" id="PS50830"/>
    </source>
</evidence>
<protein>
    <submittedName>
        <fullName evidence="2">Nuclease</fullName>
    </submittedName>
</protein>
<dbReference type="Pfam" id="PF00565">
    <property type="entry name" value="SNase"/>
    <property type="match status" value="1"/>
</dbReference>
<dbReference type="InterPro" id="IPR035437">
    <property type="entry name" value="SNase_OB-fold_sf"/>
</dbReference>
<dbReference type="RefSeq" id="WP_073601549.1">
    <property type="nucleotide sequence ID" value="NZ_MRCB01000044.1"/>
</dbReference>
<comment type="caution">
    <text evidence="2">The sequence shown here is derived from an EMBL/GenBank/DDBJ whole genome shotgun (WGS) entry which is preliminary data.</text>
</comment>
<evidence type="ECO:0000313" key="3">
    <source>
        <dbReference type="Proteomes" id="UP000186868"/>
    </source>
</evidence>
<name>A0A1U7H828_9CYAN</name>
<sequence length="290" mass="33137">MVSPYYQVIKGNFVILGKKPDGDSVRFLADEPDLYENLQRSYRINPSRDRTVQIRLEGLDTPEAHYGKDAQPQGEEARDRLLKLLGFKDVAYSGDTVSSAKPDTVAGAILSQSVEANGRPISYLVSADEAKSLSNGEWIRVTKNYLQKTLNFQLLQEGVAYYTVYTSMPLSHREFLQKVTTEARQENRGVWKEDRTREFVLESQEDLSPPDGQLIVPKLFRRCTDYLKAVDRGFRGNLKDWLLANESNSRSENDRVLLGNVELKLSDLIRQNNNRIVFQPDILDLTFIEK</sequence>
<gene>
    <name evidence="2" type="ORF">NIES593_21545</name>
</gene>
<dbReference type="EMBL" id="MRCB01000044">
    <property type="protein sequence ID" value="OKH18990.1"/>
    <property type="molecule type" value="Genomic_DNA"/>
</dbReference>
<feature type="domain" description="TNase-like" evidence="1">
    <location>
        <begin position="21"/>
        <end position="193"/>
    </location>
</feature>
<organism evidence="2 3">
    <name type="scientific">Hydrococcus rivularis NIES-593</name>
    <dbReference type="NCBI Taxonomy" id="1921803"/>
    <lineage>
        <taxon>Bacteria</taxon>
        <taxon>Bacillati</taxon>
        <taxon>Cyanobacteriota</taxon>
        <taxon>Cyanophyceae</taxon>
        <taxon>Pleurocapsales</taxon>
        <taxon>Hydrococcaceae</taxon>
        <taxon>Hydrococcus</taxon>
    </lineage>
</organism>
<accession>A0A1U7H828</accession>
<dbReference type="AlphaFoldDB" id="A0A1U7H828"/>
<dbReference type="InterPro" id="IPR016071">
    <property type="entry name" value="Staphylococal_nuclease_OB-fold"/>
</dbReference>
<keyword evidence="3" id="KW-1185">Reference proteome</keyword>
<evidence type="ECO:0000313" key="2">
    <source>
        <dbReference type="EMBL" id="OKH18990.1"/>
    </source>
</evidence>
<reference evidence="2 3" key="1">
    <citation type="submission" date="2016-11" db="EMBL/GenBank/DDBJ databases">
        <title>Draft Genome Sequences of Nine Cyanobacterial Strains from Diverse Habitats.</title>
        <authorList>
            <person name="Zhu T."/>
            <person name="Hou S."/>
            <person name="Lu X."/>
            <person name="Hess W.R."/>
        </authorList>
    </citation>
    <scope>NUCLEOTIDE SEQUENCE [LARGE SCALE GENOMIC DNA]</scope>
    <source>
        <strain evidence="2 3">NIES-593</strain>
    </source>
</reference>
<dbReference type="Gene3D" id="2.40.50.90">
    <property type="match status" value="1"/>
</dbReference>
<dbReference type="PROSITE" id="PS50830">
    <property type="entry name" value="TNASE_3"/>
    <property type="match status" value="1"/>
</dbReference>
<dbReference type="STRING" id="1921803.NIES593_21545"/>
<dbReference type="SUPFAM" id="SSF50199">
    <property type="entry name" value="Staphylococcal nuclease"/>
    <property type="match status" value="1"/>
</dbReference>
<dbReference type="Proteomes" id="UP000186868">
    <property type="component" value="Unassembled WGS sequence"/>
</dbReference>